<evidence type="ECO:0000313" key="2">
    <source>
        <dbReference type="EMBL" id="GIX96245.1"/>
    </source>
</evidence>
<dbReference type="EMBL" id="BPLR01004621">
    <property type="protein sequence ID" value="GIX96245.1"/>
    <property type="molecule type" value="Genomic_DNA"/>
</dbReference>
<organism evidence="2 3">
    <name type="scientific">Caerostris extrusa</name>
    <name type="common">Bark spider</name>
    <name type="synonym">Caerostris bankana</name>
    <dbReference type="NCBI Taxonomy" id="172846"/>
    <lineage>
        <taxon>Eukaryota</taxon>
        <taxon>Metazoa</taxon>
        <taxon>Ecdysozoa</taxon>
        <taxon>Arthropoda</taxon>
        <taxon>Chelicerata</taxon>
        <taxon>Arachnida</taxon>
        <taxon>Araneae</taxon>
        <taxon>Araneomorphae</taxon>
        <taxon>Entelegynae</taxon>
        <taxon>Araneoidea</taxon>
        <taxon>Araneidae</taxon>
        <taxon>Caerostris</taxon>
    </lineage>
</organism>
<feature type="compositionally biased region" description="Basic and acidic residues" evidence="1">
    <location>
        <begin position="81"/>
        <end position="92"/>
    </location>
</feature>
<sequence length="134" mass="15396">MEILGRDAPTCDIRIVYIRYNNLTHIVLKEEILSIKKEQLLDETTTNQKLEIATLKGQLEESRSMFSEIIKGNTSLFKKALEKTSEQQKEKPTTYSEVVRQKEKITTEKNHSHSGSTGPKTTAKEEQRETSQKI</sequence>
<keyword evidence="3" id="KW-1185">Reference proteome</keyword>
<dbReference type="Proteomes" id="UP001054945">
    <property type="component" value="Unassembled WGS sequence"/>
</dbReference>
<dbReference type="AlphaFoldDB" id="A0AAV4PJX7"/>
<protein>
    <submittedName>
        <fullName evidence="2">Uncharacterized protein</fullName>
    </submittedName>
</protein>
<accession>A0AAV4PJX7</accession>
<feature type="compositionally biased region" description="Basic and acidic residues" evidence="1">
    <location>
        <begin position="122"/>
        <end position="134"/>
    </location>
</feature>
<reference evidence="2 3" key="1">
    <citation type="submission" date="2021-06" db="EMBL/GenBank/DDBJ databases">
        <title>Caerostris extrusa draft genome.</title>
        <authorList>
            <person name="Kono N."/>
            <person name="Arakawa K."/>
        </authorList>
    </citation>
    <scope>NUCLEOTIDE SEQUENCE [LARGE SCALE GENOMIC DNA]</scope>
</reference>
<evidence type="ECO:0000256" key="1">
    <source>
        <dbReference type="SAM" id="MobiDB-lite"/>
    </source>
</evidence>
<proteinExistence type="predicted"/>
<gene>
    <name evidence="2" type="ORF">CEXT_209661</name>
</gene>
<name>A0AAV4PJX7_CAEEX</name>
<feature type="compositionally biased region" description="Basic and acidic residues" evidence="1">
    <location>
        <begin position="99"/>
        <end position="111"/>
    </location>
</feature>
<comment type="caution">
    <text evidence="2">The sequence shown here is derived from an EMBL/GenBank/DDBJ whole genome shotgun (WGS) entry which is preliminary data.</text>
</comment>
<evidence type="ECO:0000313" key="3">
    <source>
        <dbReference type="Proteomes" id="UP001054945"/>
    </source>
</evidence>
<feature type="region of interest" description="Disordered" evidence="1">
    <location>
        <begin position="81"/>
        <end position="134"/>
    </location>
</feature>